<proteinExistence type="predicted"/>
<gene>
    <name evidence="1" type="ORF">AMJ52_05095</name>
</gene>
<evidence type="ECO:0000313" key="2">
    <source>
        <dbReference type="Proteomes" id="UP000051012"/>
    </source>
</evidence>
<protein>
    <submittedName>
        <fullName evidence="1">Uncharacterized protein</fullName>
    </submittedName>
</protein>
<reference evidence="1 2" key="1">
    <citation type="journal article" date="2015" name="Microbiome">
        <title>Genomic resolution of linkages in carbon, nitrogen, and sulfur cycling among widespread estuary sediment bacteria.</title>
        <authorList>
            <person name="Baker B.J."/>
            <person name="Lazar C.S."/>
            <person name="Teske A.P."/>
            <person name="Dick G.J."/>
        </authorList>
    </citation>
    <scope>NUCLEOTIDE SEQUENCE [LARGE SCALE GENOMIC DNA]</scope>
    <source>
        <strain evidence="1">DG_78</strain>
    </source>
</reference>
<dbReference type="Gene3D" id="3.40.50.10610">
    <property type="entry name" value="ABC-type transport auxiliary lipoprotein component"/>
    <property type="match status" value="1"/>
</dbReference>
<comment type="caution">
    <text evidence="1">The sequence shown here is derived from an EMBL/GenBank/DDBJ whole genome shotgun (WGS) entry which is preliminary data.</text>
</comment>
<dbReference type="Gene3D" id="2.40.160.20">
    <property type="match status" value="1"/>
</dbReference>
<name>A0A0S7YDI0_UNCT6</name>
<dbReference type="SUPFAM" id="SSF56925">
    <property type="entry name" value="OMPA-like"/>
    <property type="match status" value="1"/>
</dbReference>
<dbReference type="AlphaFoldDB" id="A0A0S7YDI0"/>
<dbReference type="Proteomes" id="UP000051012">
    <property type="component" value="Unassembled WGS sequence"/>
</dbReference>
<evidence type="ECO:0000313" key="1">
    <source>
        <dbReference type="EMBL" id="KPJ72813.1"/>
    </source>
</evidence>
<organism evidence="1 2">
    <name type="scientific">candidate division TA06 bacterium DG_78</name>
    <dbReference type="NCBI Taxonomy" id="1703772"/>
    <lineage>
        <taxon>Bacteria</taxon>
        <taxon>Bacteria division TA06</taxon>
    </lineage>
</organism>
<sequence>MKKLWIKLLAIGLLCLIPAFMNAKKIGVLHFKATGVSSTTAQVVTDLLSSELVNYGYTVSNPDAMDAAVGEVIKCYEPVCAAEAGFKAKVEQVVYGSVSKLGEKHIVQASVVNVSTQEVIWSGSLSAATAEDLDMVAQRLVKSIAEGKKTGETVEVGAVTEEEEEEPMRRRVFYTTGIKAGALQPLGGYGESGTMFHFGALFWYETPNLVVELGLYSAFSGNLGDIEGTANEFVAPELSLLYMFSRQDISPYIGGGIGFGILSLNPETGFDPEAAYGIALNGGGGLVFFRTYDIRVLLDVRYRVNLCQVENFDGPHHGIMLSVGFTYRPKFRFCGGCGGGCL</sequence>
<dbReference type="InterPro" id="IPR011250">
    <property type="entry name" value="OMP/PagP_B-barrel"/>
</dbReference>
<accession>A0A0S7YDI0</accession>
<dbReference type="EMBL" id="LJNI01000054">
    <property type="protein sequence ID" value="KPJ72813.1"/>
    <property type="molecule type" value="Genomic_DNA"/>
</dbReference>